<organism evidence="1 2">
    <name type="scientific">Mangrovivirga cuniculi</name>
    <dbReference type="NCBI Taxonomy" id="2715131"/>
    <lineage>
        <taxon>Bacteria</taxon>
        <taxon>Pseudomonadati</taxon>
        <taxon>Bacteroidota</taxon>
        <taxon>Cytophagia</taxon>
        <taxon>Cytophagales</taxon>
        <taxon>Mangrovivirgaceae</taxon>
        <taxon>Mangrovivirga</taxon>
    </lineage>
</organism>
<evidence type="ECO:0000313" key="2">
    <source>
        <dbReference type="Proteomes" id="UP000298616"/>
    </source>
</evidence>
<dbReference type="KEGG" id="fpf:DCC35_13685"/>
<dbReference type="OrthoDB" id="5383458at2"/>
<name>A0A4D7JQF9_9BACT</name>
<evidence type="ECO:0000313" key="1">
    <source>
        <dbReference type="EMBL" id="QCK15720.1"/>
    </source>
</evidence>
<dbReference type="RefSeq" id="WP_137091317.1">
    <property type="nucleotide sequence ID" value="NZ_CP028923.1"/>
</dbReference>
<gene>
    <name evidence="1" type="ORF">DCC35_13685</name>
</gene>
<sequence>MLRYWIFILFTIAIPSIYAQKESEEQKNWTLSGYVKDMLTINIAEDSTLVDNLIHNRLNFDWYPDDQWHFQFELRTRLFYGSLVKAIPNYGEFIDQNNDYFDFSFYGPKNESWLFHTMIDRVYIEWYNEKWEVRAGRQRINWGVNLIWNPNDIFNTYSFFDFDYEERPGSDAIRIKRYLGFASSLDIAVTVHDNFDEMVMAGMYKFNKKGYDFQVFAGKARQDITIGLGWAGNLGNAGFKSEISYFKPYTNKKLFNNALLASISVDYSFENSLYLHGSYLYNSDGDKELSSELPIDNSRQRLTVRDLSPLTHSVFLQSSYNIHPLLIGD</sequence>
<keyword evidence="2" id="KW-1185">Reference proteome</keyword>
<dbReference type="AlphaFoldDB" id="A0A4D7JQF9"/>
<dbReference type="SUPFAM" id="SSF56935">
    <property type="entry name" value="Porins"/>
    <property type="match status" value="1"/>
</dbReference>
<proteinExistence type="predicted"/>
<dbReference type="EMBL" id="CP028923">
    <property type="protein sequence ID" value="QCK15720.1"/>
    <property type="molecule type" value="Genomic_DNA"/>
</dbReference>
<reference evidence="1 2" key="1">
    <citation type="submission" date="2018-04" db="EMBL/GenBank/DDBJ databases">
        <title>Complete genome uncultured novel isolate.</title>
        <authorList>
            <person name="Merlino G."/>
        </authorList>
    </citation>
    <scope>NUCLEOTIDE SEQUENCE [LARGE SCALE GENOMIC DNA]</scope>
    <source>
        <strain evidence="2">R1DC9</strain>
    </source>
</reference>
<protein>
    <submittedName>
        <fullName evidence="1">Uncharacterized protein</fullName>
    </submittedName>
</protein>
<dbReference type="Proteomes" id="UP000298616">
    <property type="component" value="Chromosome"/>
</dbReference>
<accession>A0A4D7JQF9</accession>